<keyword evidence="4" id="KW-1185">Reference proteome</keyword>
<feature type="repeat" description="PPR" evidence="2">
    <location>
        <begin position="50"/>
        <end position="84"/>
    </location>
</feature>
<comment type="caution">
    <text evidence="3">The sequence shown here is derived from an EMBL/GenBank/DDBJ whole genome shotgun (WGS) entry which is preliminary data.</text>
</comment>
<dbReference type="Gene3D" id="1.25.40.10">
    <property type="entry name" value="Tetratricopeptide repeat domain"/>
    <property type="match status" value="1"/>
</dbReference>
<sequence>MDFGKEVHKSIEASCLEWNFYVQNTLISTHGKCRNVGAACILFDKMPKRDAFSWNSMILGYASDGSWRGAYEFLEKMKAVGVQFNIITWNTIAGGCFMELPVFIHLEPVALIIGLGACSHIEARALNLGKGIHGFAVRSCLNQVDTVRNMLITMYSRCKDLRHANTLFHHIEA</sequence>
<reference evidence="3 4" key="1">
    <citation type="submission" date="2023-12" db="EMBL/GenBank/DDBJ databases">
        <title>A high-quality genome assembly for Dillenia turbinata (Dilleniales).</title>
        <authorList>
            <person name="Chanderbali A."/>
        </authorList>
    </citation>
    <scope>NUCLEOTIDE SEQUENCE [LARGE SCALE GENOMIC DNA]</scope>
    <source>
        <strain evidence="3">LSX21</strain>
        <tissue evidence="3">Leaf</tissue>
    </source>
</reference>
<evidence type="ECO:0000313" key="3">
    <source>
        <dbReference type="EMBL" id="KAK6916165.1"/>
    </source>
</evidence>
<dbReference type="GO" id="GO:0003723">
    <property type="term" value="F:RNA binding"/>
    <property type="evidence" value="ECO:0007669"/>
    <property type="project" value="InterPro"/>
</dbReference>
<dbReference type="InterPro" id="IPR011990">
    <property type="entry name" value="TPR-like_helical_dom_sf"/>
</dbReference>
<dbReference type="GO" id="GO:0009451">
    <property type="term" value="P:RNA modification"/>
    <property type="evidence" value="ECO:0007669"/>
    <property type="project" value="InterPro"/>
</dbReference>
<evidence type="ECO:0000313" key="4">
    <source>
        <dbReference type="Proteomes" id="UP001370490"/>
    </source>
</evidence>
<dbReference type="Proteomes" id="UP001370490">
    <property type="component" value="Unassembled WGS sequence"/>
</dbReference>
<keyword evidence="1" id="KW-0677">Repeat</keyword>
<dbReference type="InterPro" id="IPR046960">
    <property type="entry name" value="PPR_At4g14850-like_plant"/>
</dbReference>
<proteinExistence type="predicted"/>
<evidence type="ECO:0000256" key="1">
    <source>
        <dbReference type="ARBA" id="ARBA00022737"/>
    </source>
</evidence>
<protein>
    <submittedName>
        <fullName evidence="3">Pentatricopeptide repeat</fullName>
    </submittedName>
</protein>
<gene>
    <name evidence="3" type="ORF">RJ641_019026</name>
</gene>
<accession>A0AAN8UIN6</accession>
<name>A0AAN8UIN6_9MAGN</name>
<dbReference type="EMBL" id="JBAMMX010000024">
    <property type="protein sequence ID" value="KAK6916165.1"/>
    <property type="molecule type" value="Genomic_DNA"/>
</dbReference>
<evidence type="ECO:0000256" key="2">
    <source>
        <dbReference type="PROSITE-ProRule" id="PRU00708"/>
    </source>
</evidence>
<dbReference type="AlphaFoldDB" id="A0AAN8UIN6"/>
<dbReference type="InterPro" id="IPR002885">
    <property type="entry name" value="PPR_rpt"/>
</dbReference>
<dbReference type="Pfam" id="PF01535">
    <property type="entry name" value="PPR"/>
    <property type="match status" value="2"/>
</dbReference>
<dbReference type="NCBIfam" id="TIGR00756">
    <property type="entry name" value="PPR"/>
    <property type="match status" value="1"/>
</dbReference>
<organism evidence="3 4">
    <name type="scientific">Dillenia turbinata</name>
    <dbReference type="NCBI Taxonomy" id="194707"/>
    <lineage>
        <taxon>Eukaryota</taxon>
        <taxon>Viridiplantae</taxon>
        <taxon>Streptophyta</taxon>
        <taxon>Embryophyta</taxon>
        <taxon>Tracheophyta</taxon>
        <taxon>Spermatophyta</taxon>
        <taxon>Magnoliopsida</taxon>
        <taxon>eudicotyledons</taxon>
        <taxon>Gunneridae</taxon>
        <taxon>Pentapetalae</taxon>
        <taxon>Dilleniales</taxon>
        <taxon>Dilleniaceae</taxon>
        <taxon>Dillenia</taxon>
    </lineage>
</organism>
<dbReference type="PANTHER" id="PTHR47926">
    <property type="entry name" value="PENTATRICOPEPTIDE REPEAT-CONTAINING PROTEIN"/>
    <property type="match status" value="1"/>
</dbReference>
<dbReference type="Pfam" id="PF13041">
    <property type="entry name" value="PPR_2"/>
    <property type="match status" value="1"/>
</dbReference>
<dbReference type="PROSITE" id="PS51375">
    <property type="entry name" value="PPR"/>
    <property type="match status" value="1"/>
</dbReference>